<accession>A0A314Z901</accession>
<sequence>MNCVSLFAPRVIQKISCYVVVAKKLTDGCFGGNKVGSGNEFIEEPLKRIWRSSDLDSMLDEKENVYEYENHPREYFSLRRSSRMRRFISQGFLKFFNKMALGLIRKRLWMSCI</sequence>
<gene>
    <name evidence="1" type="ORF">Pyn_19697</name>
</gene>
<dbReference type="Proteomes" id="UP000250321">
    <property type="component" value="Unassembled WGS sequence"/>
</dbReference>
<evidence type="ECO:0000313" key="1">
    <source>
        <dbReference type="EMBL" id="PQQ16555.1"/>
    </source>
</evidence>
<dbReference type="EMBL" id="PJQY01000187">
    <property type="protein sequence ID" value="PQQ16555.1"/>
    <property type="molecule type" value="Genomic_DNA"/>
</dbReference>
<organism evidence="1 2">
    <name type="scientific">Prunus yedoensis var. nudiflora</name>
    <dbReference type="NCBI Taxonomy" id="2094558"/>
    <lineage>
        <taxon>Eukaryota</taxon>
        <taxon>Viridiplantae</taxon>
        <taxon>Streptophyta</taxon>
        <taxon>Embryophyta</taxon>
        <taxon>Tracheophyta</taxon>
        <taxon>Spermatophyta</taxon>
        <taxon>Magnoliopsida</taxon>
        <taxon>eudicotyledons</taxon>
        <taxon>Gunneridae</taxon>
        <taxon>Pentapetalae</taxon>
        <taxon>rosids</taxon>
        <taxon>fabids</taxon>
        <taxon>Rosales</taxon>
        <taxon>Rosaceae</taxon>
        <taxon>Amygdaloideae</taxon>
        <taxon>Amygdaleae</taxon>
        <taxon>Prunus</taxon>
    </lineage>
</organism>
<protein>
    <submittedName>
        <fullName evidence="1">Uncharacterized protein</fullName>
    </submittedName>
</protein>
<proteinExistence type="predicted"/>
<reference evidence="1 2" key="1">
    <citation type="submission" date="2018-02" db="EMBL/GenBank/DDBJ databases">
        <title>Draft genome of wild Prunus yedoensis var. nudiflora.</title>
        <authorList>
            <person name="Baek S."/>
            <person name="Kim J.-H."/>
            <person name="Choi K."/>
            <person name="Kim G.-B."/>
            <person name="Cho A."/>
            <person name="Jang H."/>
            <person name="Shin C.-H."/>
            <person name="Yu H.-J."/>
            <person name="Mun J.-H."/>
        </authorList>
    </citation>
    <scope>NUCLEOTIDE SEQUENCE [LARGE SCALE GENOMIC DNA]</scope>
    <source>
        <strain evidence="2">cv. Jeju island</strain>
        <tissue evidence="1">Leaf</tissue>
    </source>
</reference>
<keyword evidence="2" id="KW-1185">Reference proteome</keyword>
<dbReference type="AlphaFoldDB" id="A0A314Z901"/>
<comment type="caution">
    <text evidence="1">The sequence shown here is derived from an EMBL/GenBank/DDBJ whole genome shotgun (WGS) entry which is preliminary data.</text>
</comment>
<name>A0A314Z901_PRUYE</name>
<evidence type="ECO:0000313" key="2">
    <source>
        <dbReference type="Proteomes" id="UP000250321"/>
    </source>
</evidence>